<evidence type="ECO:0000313" key="2">
    <source>
        <dbReference type="EMBL" id="MBO0332888.1"/>
    </source>
</evidence>
<dbReference type="Proteomes" id="UP000664761">
    <property type="component" value="Unassembled WGS sequence"/>
</dbReference>
<sequence>MMDVTRPISNILPPPAKRNDGGDLLFGRRNASADENDLRVEEAPSIAAHRRHAQDDTKSGKSTALAPVKLQDIQATFVSSRETHASSHIPYSSPFLAQQLAQQDSMSVEIDPAQAHRRAASAYDSSLSLTVTLLGFDGHAERIA</sequence>
<name>A0ABS3F3H9_9PROT</name>
<keyword evidence="3" id="KW-1185">Reference proteome</keyword>
<gene>
    <name evidence="2" type="ORF">J0X12_04640</name>
</gene>
<organism evidence="2 3">
    <name type="scientific">Sneathiella sedimenti</name>
    <dbReference type="NCBI Taxonomy" id="2816034"/>
    <lineage>
        <taxon>Bacteria</taxon>
        <taxon>Pseudomonadati</taxon>
        <taxon>Pseudomonadota</taxon>
        <taxon>Alphaproteobacteria</taxon>
        <taxon>Sneathiellales</taxon>
        <taxon>Sneathiellaceae</taxon>
        <taxon>Sneathiella</taxon>
    </lineage>
</organism>
<feature type="region of interest" description="Disordered" evidence="1">
    <location>
        <begin position="1"/>
        <end position="65"/>
    </location>
</feature>
<accession>A0ABS3F3H9</accession>
<evidence type="ECO:0000256" key="1">
    <source>
        <dbReference type="SAM" id="MobiDB-lite"/>
    </source>
</evidence>
<dbReference type="RefSeq" id="WP_207042722.1">
    <property type="nucleotide sequence ID" value="NZ_JAFLNC010000001.1"/>
</dbReference>
<evidence type="ECO:0000313" key="3">
    <source>
        <dbReference type="Proteomes" id="UP000664761"/>
    </source>
</evidence>
<protein>
    <submittedName>
        <fullName evidence="2">Uncharacterized protein</fullName>
    </submittedName>
</protein>
<dbReference type="EMBL" id="JAFLNC010000001">
    <property type="protein sequence ID" value="MBO0332888.1"/>
    <property type="molecule type" value="Genomic_DNA"/>
</dbReference>
<proteinExistence type="predicted"/>
<comment type="caution">
    <text evidence="2">The sequence shown here is derived from an EMBL/GenBank/DDBJ whole genome shotgun (WGS) entry which is preliminary data.</text>
</comment>
<reference evidence="2 3" key="1">
    <citation type="submission" date="2021-03" db="EMBL/GenBank/DDBJ databases">
        <title>Sneathiella sp. CAU 1612 isolated from Kang Won-do.</title>
        <authorList>
            <person name="Kim W."/>
        </authorList>
    </citation>
    <scope>NUCLEOTIDE SEQUENCE [LARGE SCALE GENOMIC DNA]</scope>
    <source>
        <strain evidence="2 3">CAU 1612</strain>
    </source>
</reference>